<dbReference type="PANTHER" id="PTHR14218:SF19">
    <property type="entry name" value="SERINE PROTEASE AORO, PUTATIVE (AFU_ORTHOLOGUE AFUA_6G10250)-RELATED"/>
    <property type="match status" value="1"/>
</dbReference>
<evidence type="ECO:0000256" key="13">
    <source>
        <dbReference type="ARBA" id="ARBA00023145"/>
    </source>
</evidence>
<dbReference type="STRING" id="1149755.A0A2J6R899"/>
<comment type="cofactor">
    <cofactor evidence="15">
        <name>Ca(2+)</name>
        <dbReference type="ChEBI" id="CHEBI:29108"/>
    </cofactor>
    <text evidence="15">Binds 1 Ca(2+) ion per subunit.</text>
</comment>
<dbReference type="EC" id="3.4.14.10" evidence="4"/>
<dbReference type="Gene3D" id="3.40.50.200">
    <property type="entry name" value="Peptidase S8/S53 domain"/>
    <property type="match status" value="1"/>
</dbReference>
<feature type="signal peptide" evidence="16">
    <location>
        <begin position="1"/>
        <end position="17"/>
    </location>
</feature>
<dbReference type="Pfam" id="PF09286">
    <property type="entry name" value="Pro-kuma_activ"/>
    <property type="match status" value="1"/>
</dbReference>
<keyword evidence="7 15" id="KW-0479">Metal-binding</keyword>
<dbReference type="GO" id="GO:0004252">
    <property type="term" value="F:serine-type endopeptidase activity"/>
    <property type="evidence" value="ECO:0007669"/>
    <property type="project" value="UniProtKB-UniRule"/>
</dbReference>
<keyword evidence="6 15" id="KW-0645">Protease</keyword>
<dbReference type="InterPro" id="IPR036852">
    <property type="entry name" value="Peptidase_S8/S53_dom_sf"/>
</dbReference>
<dbReference type="CDD" id="cd04056">
    <property type="entry name" value="Peptidases_S53"/>
    <property type="match status" value="1"/>
</dbReference>
<dbReference type="PANTHER" id="PTHR14218">
    <property type="entry name" value="PROTEASE S8 TRIPEPTIDYL PEPTIDASE I CLN2"/>
    <property type="match status" value="1"/>
</dbReference>
<organism evidence="18 19">
    <name type="scientific">Hyaloscypha variabilis (strain UAMH 11265 / GT02V1 / F)</name>
    <name type="common">Meliniomyces variabilis</name>
    <dbReference type="NCBI Taxonomy" id="1149755"/>
    <lineage>
        <taxon>Eukaryota</taxon>
        <taxon>Fungi</taxon>
        <taxon>Dikarya</taxon>
        <taxon>Ascomycota</taxon>
        <taxon>Pezizomycotina</taxon>
        <taxon>Leotiomycetes</taxon>
        <taxon>Helotiales</taxon>
        <taxon>Hyaloscyphaceae</taxon>
        <taxon>Hyaloscypha</taxon>
        <taxon>Hyaloscypha variabilis</taxon>
    </lineage>
</organism>
<evidence type="ECO:0000256" key="10">
    <source>
        <dbReference type="ARBA" id="ARBA00022825"/>
    </source>
</evidence>
<dbReference type="InterPro" id="IPR015366">
    <property type="entry name" value="S53_propep"/>
</dbReference>
<dbReference type="CDD" id="cd11377">
    <property type="entry name" value="Pro-peptidase_S53"/>
    <property type="match status" value="1"/>
</dbReference>
<sequence length="662" mass="72025">MHFSLIAVCGLLTAAIAAPTANSKRSAVHERRERLPSHWKRNAKLHGDATLPMRIALTQSNLDRADEFLMDVSHPESPNYGKHWSAKQVAETFAPSQDSYSSVLEWLAEHGISAERIKQSQSLSWLHLDVTVSEAEDLLNTQYFEYKHATTGQAHVACEEYSLPEDIKKHIDFVTPTVHFDVKLENPKKRRSLNEGEIAIAKRQMTARDHNVVPGIGHSIGSPGDKSLPKSGGKISNIINELENCDISIVPDCLRALYEFPPNFPTSSKNSFGIVEYTPQAYLPSDLDMFFRNFSPSLVGQRPTFDSIDGGLLQTEVESFDYNGESDLDLEYGMTLVYPQKVTLYQTGDLLEGASFNNFLDAIDGSYCTYDGGDDPTQDGIYPDPYGTGYGVYEGPENCGGFAATKVISTSYAYNEADLTPFYETRQCNEYLKLGLQGVTFVYSSGDYGVAGNGGQCIDPVTGEYNNGTSGEFNPSFPGTCPYITSVGATQIKPGASVTQPEEAAESVIYSGGGFSNVFGVPSYQASAIKTYFAEHKPPYTSEQYNTSETSRGLPDVSANGVNYVIAIDGEFEYVFGTSASTPVFGSIITLINAARLNVGKSSVGFINPTIYKYPQIFNDITSGGNQGCGTPGFTAVSGWDPVTGLGTPNFPKMLATWLLLP</sequence>
<evidence type="ECO:0000256" key="6">
    <source>
        <dbReference type="ARBA" id="ARBA00022670"/>
    </source>
</evidence>
<evidence type="ECO:0000256" key="8">
    <source>
        <dbReference type="ARBA" id="ARBA00022729"/>
    </source>
</evidence>
<evidence type="ECO:0000313" key="19">
    <source>
        <dbReference type="Proteomes" id="UP000235786"/>
    </source>
</evidence>
<dbReference type="GO" id="GO:0005576">
    <property type="term" value="C:extracellular region"/>
    <property type="evidence" value="ECO:0007669"/>
    <property type="project" value="UniProtKB-SubCell"/>
</dbReference>
<accession>A0A2J6R899</accession>
<dbReference type="EMBL" id="KZ613953">
    <property type="protein sequence ID" value="PMD34735.1"/>
    <property type="molecule type" value="Genomic_DNA"/>
</dbReference>
<evidence type="ECO:0000256" key="14">
    <source>
        <dbReference type="ARBA" id="ARBA00023180"/>
    </source>
</evidence>
<dbReference type="SUPFAM" id="SSF52743">
    <property type="entry name" value="Subtilisin-like"/>
    <property type="match status" value="1"/>
</dbReference>
<evidence type="ECO:0000256" key="9">
    <source>
        <dbReference type="ARBA" id="ARBA00022801"/>
    </source>
</evidence>
<comment type="function">
    <text evidence="2">Secreted tripeptidyl-peptidase which degrades proteins at acidic pHs and is involved in virulence.</text>
</comment>
<keyword evidence="8 16" id="KW-0732">Signal</keyword>
<dbReference type="AlphaFoldDB" id="A0A2J6R899"/>
<dbReference type="InterPro" id="IPR050819">
    <property type="entry name" value="Tripeptidyl-peptidase_I"/>
</dbReference>
<feature type="active site" description="Charge relay system" evidence="15">
    <location>
        <position position="579"/>
    </location>
</feature>
<feature type="chain" id="PRO_5014347335" description="tripeptidyl-peptidase II" evidence="16">
    <location>
        <begin position="18"/>
        <end position="662"/>
    </location>
</feature>
<dbReference type="GO" id="GO:0006508">
    <property type="term" value="P:proteolysis"/>
    <property type="evidence" value="ECO:0007669"/>
    <property type="project" value="UniProtKB-KW"/>
</dbReference>
<protein>
    <recommendedName>
        <fullName evidence="4">tripeptidyl-peptidase II</fullName>
        <ecNumber evidence="4">3.4.14.10</ecNumber>
    </recommendedName>
</protein>
<evidence type="ECO:0000256" key="2">
    <source>
        <dbReference type="ARBA" id="ARBA00002451"/>
    </source>
</evidence>
<gene>
    <name evidence="18" type="ORF">L207DRAFT_496595</name>
</gene>
<comment type="subcellular location">
    <subcellularLocation>
        <location evidence="3">Secreted</location>
        <location evidence="3">Extracellular space</location>
    </subcellularLocation>
</comment>
<feature type="binding site" evidence="15">
    <location>
        <position position="620"/>
    </location>
    <ligand>
        <name>Ca(2+)</name>
        <dbReference type="ChEBI" id="CHEBI:29108"/>
    </ligand>
</feature>
<evidence type="ECO:0000256" key="1">
    <source>
        <dbReference type="ARBA" id="ARBA00001910"/>
    </source>
</evidence>
<evidence type="ECO:0000256" key="7">
    <source>
        <dbReference type="ARBA" id="ARBA00022723"/>
    </source>
</evidence>
<dbReference type="SUPFAM" id="SSF54897">
    <property type="entry name" value="Protease propeptides/inhibitors"/>
    <property type="match status" value="1"/>
</dbReference>
<evidence type="ECO:0000256" key="5">
    <source>
        <dbReference type="ARBA" id="ARBA00022525"/>
    </source>
</evidence>
<proteinExistence type="predicted"/>
<keyword evidence="12" id="KW-0843">Virulence</keyword>
<evidence type="ECO:0000313" key="18">
    <source>
        <dbReference type="EMBL" id="PMD34735.1"/>
    </source>
</evidence>
<keyword evidence="19" id="KW-1185">Reference proteome</keyword>
<dbReference type="FunFam" id="3.40.50.200:FF:000015">
    <property type="entry name" value="Tripeptidyl peptidase A"/>
    <property type="match status" value="1"/>
</dbReference>
<evidence type="ECO:0000256" key="12">
    <source>
        <dbReference type="ARBA" id="ARBA00023026"/>
    </source>
</evidence>
<keyword evidence="10 15" id="KW-0720">Serine protease</keyword>
<dbReference type="Proteomes" id="UP000235786">
    <property type="component" value="Unassembled WGS sequence"/>
</dbReference>
<evidence type="ECO:0000256" key="3">
    <source>
        <dbReference type="ARBA" id="ARBA00004239"/>
    </source>
</evidence>
<evidence type="ECO:0000256" key="15">
    <source>
        <dbReference type="PROSITE-ProRule" id="PRU01032"/>
    </source>
</evidence>
<feature type="active site" description="Charge relay system" evidence="15">
    <location>
        <position position="325"/>
    </location>
</feature>
<feature type="binding site" evidence="15">
    <location>
        <position position="641"/>
    </location>
    <ligand>
        <name>Ca(2+)</name>
        <dbReference type="ChEBI" id="CHEBI:29108"/>
    </ligand>
</feature>
<feature type="binding site" evidence="15">
    <location>
        <position position="639"/>
    </location>
    <ligand>
        <name>Ca(2+)</name>
        <dbReference type="ChEBI" id="CHEBI:29108"/>
    </ligand>
</feature>
<evidence type="ECO:0000256" key="11">
    <source>
        <dbReference type="ARBA" id="ARBA00022837"/>
    </source>
</evidence>
<feature type="binding site" evidence="15">
    <location>
        <position position="621"/>
    </location>
    <ligand>
        <name>Ca(2+)</name>
        <dbReference type="ChEBI" id="CHEBI:29108"/>
    </ligand>
</feature>
<keyword evidence="14" id="KW-0325">Glycoprotein</keyword>
<keyword evidence="9 15" id="KW-0378">Hydrolase</keyword>
<reference evidence="18 19" key="1">
    <citation type="submission" date="2016-04" db="EMBL/GenBank/DDBJ databases">
        <title>A degradative enzymes factory behind the ericoid mycorrhizal symbiosis.</title>
        <authorList>
            <consortium name="DOE Joint Genome Institute"/>
            <person name="Martino E."/>
            <person name="Morin E."/>
            <person name="Grelet G."/>
            <person name="Kuo A."/>
            <person name="Kohler A."/>
            <person name="Daghino S."/>
            <person name="Barry K."/>
            <person name="Choi C."/>
            <person name="Cichocki N."/>
            <person name="Clum A."/>
            <person name="Copeland A."/>
            <person name="Hainaut M."/>
            <person name="Haridas S."/>
            <person name="Labutti K."/>
            <person name="Lindquist E."/>
            <person name="Lipzen A."/>
            <person name="Khouja H.-R."/>
            <person name="Murat C."/>
            <person name="Ohm R."/>
            <person name="Olson A."/>
            <person name="Spatafora J."/>
            <person name="Veneault-Fourrey C."/>
            <person name="Henrissat B."/>
            <person name="Grigoriev I."/>
            <person name="Martin F."/>
            <person name="Perotto S."/>
        </authorList>
    </citation>
    <scope>NUCLEOTIDE SEQUENCE [LARGE SCALE GENOMIC DNA]</scope>
    <source>
        <strain evidence="18 19">F</strain>
    </source>
</reference>
<keyword evidence="11 15" id="KW-0106">Calcium</keyword>
<dbReference type="SMART" id="SM00944">
    <property type="entry name" value="Pro-kuma_activ"/>
    <property type="match status" value="1"/>
</dbReference>
<keyword evidence="5" id="KW-0964">Secreted</keyword>
<dbReference type="PROSITE" id="PS51695">
    <property type="entry name" value="SEDOLISIN"/>
    <property type="match status" value="1"/>
</dbReference>
<dbReference type="InterPro" id="IPR030400">
    <property type="entry name" value="Sedolisin_dom"/>
</dbReference>
<dbReference type="GO" id="GO:0046872">
    <property type="term" value="F:metal ion binding"/>
    <property type="evidence" value="ECO:0007669"/>
    <property type="project" value="UniProtKB-UniRule"/>
</dbReference>
<keyword evidence="13" id="KW-0865">Zymogen</keyword>
<evidence type="ECO:0000256" key="16">
    <source>
        <dbReference type="SAM" id="SignalP"/>
    </source>
</evidence>
<evidence type="ECO:0000256" key="4">
    <source>
        <dbReference type="ARBA" id="ARBA00012462"/>
    </source>
</evidence>
<dbReference type="OrthoDB" id="409122at2759"/>
<comment type="catalytic activity">
    <reaction evidence="1">
        <text>Release of an N-terminal tripeptide from a polypeptide.</text>
        <dbReference type="EC" id="3.4.14.10"/>
    </reaction>
</comment>
<evidence type="ECO:0000259" key="17">
    <source>
        <dbReference type="PROSITE" id="PS51695"/>
    </source>
</evidence>
<feature type="domain" description="Peptidase S53" evidence="17">
    <location>
        <begin position="248"/>
        <end position="661"/>
    </location>
</feature>
<name>A0A2J6R899_HYAVF</name>
<dbReference type="GO" id="GO:0008240">
    <property type="term" value="F:tripeptidyl-peptidase activity"/>
    <property type="evidence" value="ECO:0007669"/>
    <property type="project" value="UniProtKB-EC"/>
</dbReference>
<feature type="active site" description="Charge relay system" evidence="15">
    <location>
        <position position="329"/>
    </location>
</feature>